<feature type="transmembrane region" description="Helical" evidence="5">
    <location>
        <begin position="511"/>
        <end position="533"/>
    </location>
</feature>
<comment type="caution">
    <text evidence="8">The sequence shown here is derived from an EMBL/GenBank/DDBJ whole genome shotgun (WGS) entry which is preliminary data.</text>
</comment>
<protein>
    <submittedName>
        <fullName evidence="8">Slc27a4 protein</fullName>
    </submittedName>
</protein>
<dbReference type="GO" id="GO:0004467">
    <property type="term" value="F:long-chain fatty acid-CoA ligase activity"/>
    <property type="evidence" value="ECO:0007669"/>
    <property type="project" value="TreeGrafter"/>
</dbReference>
<dbReference type="InterPro" id="IPR025110">
    <property type="entry name" value="AMP-bd_C"/>
</dbReference>
<feature type="transmembrane region" description="Helical" evidence="5">
    <location>
        <begin position="485"/>
        <end position="505"/>
    </location>
</feature>
<feature type="transmembrane region" description="Helical" evidence="5">
    <location>
        <begin position="540"/>
        <end position="559"/>
    </location>
</feature>
<dbReference type="InterPro" id="IPR000873">
    <property type="entry name" value="AMP-dep_synth/lig_dom"/>
</dbReference>
<dbReference type="PANTHER" id="PTHR43107">
    <property type="entry name" value="LONG-CHAIN FATTY ACID TRANSPORT PROTEIN"/>
    <property type="match status" value="1"/>
</dbReference>
<dbReference type="GO" id="GO:0005886">
    <property type="term" value="C:plasma membrane"/>
    <property type="evidence" value="ECO:0007669"/>
    <property type="project" value="TreeGrafter"/>
</dbReference>
<keyword evidence="3" id="KW-0547">Nucleotide-binding</keyword>
<evidence type="ECO:0000256" key="3">
    <source>
        <dbReference type="ARBA" id="ARBA00022741"/>
    </source>
</evidence>
<dbReference type="Pfam" id="PF13193">
    <property type="entry name" value="AMP-binding_C"/>
    <property type="match status" value="1"/>
</dbReference>
<dbReference type="PANTHER" id="PTHR43107:SF15">
    <property type="entry name" value="FATTY ACID TRANSPORT PROTEIN 3, ISOFORM A"/>
    <property type="match status" value="1"/>
</dbReference>
<evidence type="ECO:0000256" key="5">
    <source>
        <dbReference type="SAM" id="Phobius"/>
    </source>
</evidence>
<dbReference type="FunFam" id="3.30.300.30:FF:000002">
    <property type="entry name" value="Long-chain fatty acid transport protein 1"/>
    <property type="match status" value="1"/>
</dbReference>
<dbReference type="InterPro" id="IPR045851">
    <property type="entry name" value="AMP-bd_C_sf"/>
</dbReference>
<evidence type="ECO:0000256" key="2">
    <source>
        <dbReference type="ARBA" id="ARBA00022598"/>
    </source>
</evidence>
<organism evidence="8 9">
    <name type="scientific">Symbiodinium natans</name>
    <dbReference type="NCBI Taxonomy" id="878477"/>
    <lineage>
        <taxon>Eukaryota</taxon>
        <taxon>Sar</taxon>
        <taxon>Alveolata</taxon>
        <taxon>Dinophyceae</taxon>
        <taxon>Suessiales</taxon>
        <taxon>Symbiodiniaceae</taxon>
        <taxon>Symbiodinium</taxon>
    </lineage>
</organism>
<feature type="transmembrane region" description="Helical" evidence="5">
    <location>
        <begin position="458"/>
        <end position="478"/>
    </location>
</feature>
<keyword evidence="2" id="KW-0436">Ligase</keyword>
<dbReference type="GO" id="GO:0005324">
    <property type="term" value="F:long-chain fatty acid transmembrane transporter activity"/>
    <property type="evidence" value="ECO:0007669"/>
    <property type="project" value="TreeGrafter"/>
</dbReference>
<keyword evidence="4" id="KW-0067">ATP-binding</keyword>
<evidence type="ECO:0000259" key="7">
    <source>
        <dbReference type="Pfam" id="PF13193"/>
    </source>
</evidence>
<sequence>MTFQDVDHVSNQMAHCLRQQGLQPGQTMGLMMENKPEFVCWWLAMAKIGVKVALLNFNLTGGGLAHCLCTAVEDCLGVVFDGECEANLHTVDAALQERGMKLLFWGGQPRKTFKTPVLAVDYDQLLGFPYSGDGLAELRRGIKFTDVFGYVYTSGTTGLPKAAKILHSRMFTMGGACALLRLGPGDKLYTCLPLYHSAGGGLGAMSCILSGATLVVSRRFSASRFWTEISEHGCTAFQYIGELGRYLVNYAREHPEVTRIPHKLKGAVGNGLRPEVWDEFQDKFNIPLVVEFYAATEGNGALINYCRKTDLASRGAIGKGGFFFDKLLKFKIVKFDVDTETPIRGPSGFCIEAEAGEAGELICPIDNSHPTKRFVGYTDAKATEKKACRHMQVSWELSQAPLLYLKFLRALYLYTRRRVSPDFADSFGHLMKFIGATLFSVGHGMQCVHKRSAEITDWGYILACTPCLNIAFGGAFLGRPCPLTLLASGLLLHVAYLPLLLRAFFSGAPKLLPGIGVVAASLLTWLGSVSTLLDRKILQASPLLPLPVYALITSCSFGLGNSLKLQRLLEAQEPIHQAFVGQVVKDRDLQTVARNKLLLVWLEALQIMKFQCLVCASISALLGPFGVDSRLPPCSGRAVEAKKAKKEPLSQLRCFQVLKDEKFEKSQLKVTDFQLRTTRSSDRSTSDLGVCSPSEPPQWSMWSGGVLATFAGCPGPVRVGLFRACPTSLATVPVKVLRDVFTKGDAWFRSGDLLSKDSGGRWYFVDRIGDTFRWKGENVSTMEVSQVLSSFPGVEEANVYGVKVPGESDGRACMAALNGSQELQNREKLDALQALCEKELPSYARPLFLRFLPSMEVTGTFKHQKVQLRNEGIDLTKVQDPVYFLHPASKRYERLDAAMVQEVLHRSKL</sequence>
<feature type="domain" description="AMP-binding enzyme C-terminal" evidence="7">
    <location>
        <begin position="783"/>
        <end position="862"/>
    </location>
</feature>
<dbReference type="GO" id="GO:0044539">
    <property type="term" value="P:long-chain fatty acid import into cell"/>
    <property type="evidence" value="ECO:0007669"/>
    <property type="project" value="TreeGrafter"/>
</dbReference>
<name>A0A812QXC3_9DINO</name>
<evidence type="ECO:0000259" key="6">
    <source>
        <dbReference type="Pfam" id="PF00501"/>
    </source>
</evidence>
<dbReference type="Gene3D" id="3.40.50.12780">
    <property type="entry name" value="N-terminal domain of ligase-like"/>
    <property type="match status" value="1"/>
</dbReference>
<feature type="domain" description="AMP-dependent synthetase/ligase" evidence="6">
    <location>
        <begin position="1"/>
        <end position="319"/>
    </location>
</feature>
<evidence type="ECO:0000256" key="4">
    <source>
        <dbReference type="ARBA" id="ARBA00022840"/>
    </source>
</evidence>
<keyword evidence="5" id="KW-0812">Transmembrane</keyword>
<evidence type="ECO:0000256" key="1">
    <source>
        <dbReference type="ARBA" id="ARBA00006432"/>
    </source>
</evidence>
<dbReference type="PROSITE" id="PS00455">
    <property type="entry name" value="AMP_BINDING"/>
    <property type="match status" value="1"/>
</dbReference>
<dbReference type="Gene3D" id="3.30.300.30">
    <property type="match status" value="1"/>
</dbReference>
<reference evidence="8" key="1">
    <citation type="submission" date="2021-02" db="EMBL/GenBank/DDBJ databases">
        <authorList>
            <person name="Dougan E. K."/>
            <person name="Rhodes N."/>
            <person name="Thang M."/>
            <person name="Chan C."/>
        </authorList>
    </citation>
    <scope>NUCLEOTIDE SEQUENCE</scope>
</reference>
<dbReference type="SUPFAM" id="SSF56801">
    <property type="entry name" value="Acetyl-CoA synthetase-like"/>
    <property type="match status" value="2"/>
</dbReference>
<dbReference type="InterPro" id="IPR020845">
    <property type="entry name" value="AMP-binding_CS"/>
</dbReference>
<dbReference type="GO" id="GO:0005524">
    <property type="term" value="F:ATP binding"/>
    <property type="evidence" value="ECO:0007669"/>
    <property type="project" value="UniProtKB-KW"/>
</dbReference>
<keyword evidence="9" id="KW-1185">Reference proteome</keyword>
<evidence type="ECO:0000313" key="8">
    <source>
        <dbReference type="EMBL" id="CAE7409069.1"/>
    </source>
</evidence>
<comment type="similarity">
    <text evidence="1">Belongs to the ATP-dependent AMP-binding enzyme family.</text>
</comment>
<accession>A0A812QXC3</accession>
<dbReference type="Pfam" id="PF00501">
    <property type="entry name" value="AMP-binding"/>
    <property type="match status" value="1"/>
</dbReference>
<dbReference type="InterPro" id="IPR042099">
    <property type="entry name" value="ANL_N_sf"/>
</dbReference>
<evidence type="ECO:0000313" key="9">
    <source>
        <dbReference type="Proteomes" id="UP000604046"/>
    </source>
</evidence>
<keyword evidence="5" id="KW-0472">Membrane</keyword>
<gene>
    <name evidence="8" type="primary">Slc27a4</name>
    <name evidence="8" type="ORF">SNAT2548_LOCUS22244</name>
</gene>
<dbReference type="OrthoDB" id="288590at2759"/>
<dbReference type="Proteomes" id="UP000604046">
    <property type="component" value="Unassembled WGS sequence"/>
</dbReference>
<proteinExistence type="inferred from homology"/>
<dbReference type="AlphaFoldDB" id="A0A812QXC3"/>
<keyword evidence="5" id="KW-1133">Transmembrane helix</keyword>
<dbReference type="EMBL" id="CAJNDS010002281">
    <property type="protein sequence ID" value="CAE7409069.1"/>
    <property type="molecule type" value="Genomic_DNA"/>
</dbReference>